<evidence type="ECO:0000313" key="3">
    <source>
        <dbReference type="Proteomes" id="UP000636960"/>
    </source>
</evidence>
<dbReference type="Pfam" id="PF01926">
    <property type="entry name" value="MMR_HSR1"/>
    <property type="match status" value="1"/>
</dbReference>
<dbReference type="AlphaFoldDB" id="A0A919K7C5"/>
<evidence type="ECO:0000259" key="1">
    <source>
        <dbReference type="Pfam" id="PF01926"/>
    </source>
</evidence>
<dbReference type="GO" id="GO:0005525">
    <property type="term" value="F:GTP binding"/>
    <property type="evidence" value="ECO:0007669"/>
    <property type="project" value="InterPro"/>
</dbReference>
<dbReference type="SUPFAM" id="SSF52540">
    <property type="entry name" value="P-loop containing nucleoside triphosphate hydrolases"/>
    <property type="match status" value="1"/>
</dbReference>
<dbReference type="Proteomes" id="UP000636960">
    <property type="component" value="Unassembled WGS sequence"/>
</dbReference>
<dbReference type="CDD" id="cd00882">
    <property type="entry name" value="Ras_like_GTPase"/>
    <property type="match status" value="1"/>
</dbReference>
<dbReference type="InterPro" id="IPR006073">
    <property type="entry name" value="GTP-bd"/>
</dbReference>
<accession>A0A919K7C5</accession>
<evidence type="ECO:0000313" key="2">
    <source>
        <dbReference type="EMBL" id="GIE99858.1"/>
    </source>
</evidence>
<reference evidence="2" key="1">
    <citation type="submission" date="2021-01" db="EMBL/GenBank/DDBJ databases">
        <title>Whole genome shotgun sequence of Actinoplanes rishiriensis NBRC 108556.</title>
        <authorList>
            <person name="Komaki H."/>
            <person name="Tamura T."/>
        </authorList>
    </citation>
    <scope>NUCLEOTIDE SEQUENCE</scope>
    <source>
        <strain evidence="2">NBRC 108556</strain>
    </source>
</reference>
<feature type="domain" description="G" evidence="1">
    <location>
        <begin position="44"/>
        <end position="162"/>
    </location>
</feature>
<gene>
    <name evidence="2" type="ORF">Ari01nite_73230</name>
</gene>
<keyword evidence="3" id="KW-1185">Reference proteome</keyword>
<organism evidence="2 3">
    <name type="scientific">Paractinoplanes rishiriensis</name>
    <dbReference type="NCBI Taxonomy" id="1050105"/>
    <lineage>
        <taxon>Bacteria</taxon>
        <taxon>Bacillati</taxon>
        <taxon>Actinomycetota</taxon>
        <taxon>Actinomycetes</taxon>
        <taxon>Micromonosporales</taxon>
        <taxon>Micromonosporaceae</taxon>
        <taxon>Paractinoplanes</taxon>
    </lineage>
</organism>
<protein>
    <submittedName>
        <fullName evidence="2">GTPase</fullName>
    </submittedName>
</protein>
<comment type="caution">
    <text evidence="2">The sequence shown here is derived from an EMBL/GenBank/DDBJ whole genome shotgun (WGS) entry which is preliminary data.</text>
</comment>
<dbReference type="Gene3D" id="3.40.50.300">
    <property type="entry name" value="P-loop containing nucleotide triphosphate hydrolases"/>
    <property type="match status" value="1"/>
</dbReference>
<name>A0A919K7C5_9ACTN</name>
<dbReference type="RefSeq" id="WP_203786933.1">
    <property type="nucleotide sequence ID" value="NZ_BOMV01000077.1"/>
</dbReference>
<dbReference type="EMBL" id="BOMV01000077">
    <property type="protein sequence ID" value="GIE99858.1"/>
    <property type="molecule type" value="Genomic_DNA"/>
</dbReference>
<dbReference type="InterPro" id="IPR027417">
    <property type="entry name" value="P-loop_NTPase"/>
</dbReference>
<sequence>MAVNEAFLDALTSTLPRGWRSMSNDDVYGQQAQAEATDQPKVNVLLTGMAGVGKSTMINGVIGHEVAPVGVGRPVTMTVDEYTEPGVPIRFFDSRGIELGENVDGTSARISKIIREQYLRDDDEFVDVALYCVNEGSWRLLDFEEKIITDLAATMPVFLVLTQCYSDATDTQSVAFIKDIGARNLPIVGGRPMRVLAQGRRFGPAWVPPSGLGELVEAIYQELPNAKKRSFARGQAVRIELKITEARKVVAWATGVAALIGAVPLPILDSGPLSTLQIAMLARIQVAMGLNIDKESMARAVLPVLATMNAGRSLSKALLTFIPVAGTAINGTIAATMTGALGEAYIQACALALRQVNDPNRRLSAAEAQSLVVAELRARLTRFLKS</sequence>
<proteinExistence type="predicted"/>